<feature type="transmembrane region" description="Helical" evidence="17">
    <location>
        <begin position="155"/>
        <end position="174"/>
    </location>
</feature>
<keyword evidence="14 17" id="KW-0496">Mitochondrion</keyword>
<feature type="transmembrane region" description="Helical" evidence="17">
    <location>
        <begin position="349"/>
        <end position="371"/>
    </location>
</feature>
<comment type="function">
    <text evidence="17">Core subunit of the mitochondrial membrane respiratory chain NADH dehydrogenase (Complex I) which catalyzes electron transfer from NADH through the respiratory chain, using ubiquinone as an electron acceptor. Essential for the catalytic activity and assembly of complex I.</text>
</comment>
<keyword evidence="13 17" id="KW-0830">Ubiquinone</keyword>
<dbReference type="EC" id="7.1.1.2" evidence="4 17"/>
<protein>
    <recommendedName>
        <fullName evidence="5 17">NADH-ubiquinone oxidoreductase chain 4</fullName>
        <ecNumber evidence="4 17">7.1.1.2</ecNumber>
    </recommendedName>
</protein>
<dbReference type="InterPro" id="IPR003918">
    <property type="entry name" value="NADH_UbQ_OxRdtase"/>
</dbReference>
<dbReference type="Pfam" id="PF00361">
    <property type="entry name" value="Proton_antipo_M"/>
    <property type="match status" value="1"/>
</dbReference>
<dbReference type="Pfam" id="PF01059">
    <property type="entry name" value="Oxidored_q5_N"/>
    <property type="match status" value="1"/>
</dbReference>
<evidence type="ECO:0000259" key="19">
    <source>
        <dbReference type="Pfam" id="PF01059"/>
    </source>
</evidence>
<evidence type="ECO:0000256" key="4">
    <source>
        <dbReference type="ARBA" id="ARBA00012944"/>
    </source>
</evidence>
<evidence type="ECO:0000256" key="9">
    <source>
        <dbReference type="ARBA" id="ARBA00022967"/>
    </source>
</evidence>
<evidence type="ECO:0000256" key="17">
    <source>
        <dbReference type="RuleBase" id="RU003297"/>
    </source>
</evidence>
<feature type="transmembrane region" description="Helical" evidence="17">
    <location>
        <begin position="186"/>
        <end position="209"/>
    </location>
</feature>
<keyword evidence="7 17" id="KW-0679">Respiratory chain</keyword>
<evidence type="ECO:0000256" key="10">
    <source>
        <dbReference type="ARBA" id="ARBA00022982"/>
    </source>
</evidence>
<dbReference type="GO" id="GO:0048039">
    <property type="term" value="F:ubiquinone binding"/>
    <property type="evidence" value="ECO:0007669"/>
    <property type="project" value="TreeGrafter"/>
</dbReference>
<proteinExistence type="inferred from homology"/>
<evidence type="ECO:0000313" key="20">
    <source>
        <dbReference type="EMBL" id="AZZ89109.1"/>
    </source>
</evidence>
<dbReference type="EMBL" id="MH324931">
    <property type="protein sequence ID" value="AZZ89109.1"/>
    <property type="molecule type" value="Genomic_DNA"/>
</dbReference>
<keyword evidence="11 17" id="KW-1133">Transmembrane helix</keyword>
<evidence type="ECO:0000256" key="5">
    <source>
        <dbReference type="ARBA" id="ARBA00021006"/>
    </source>
</evidence>
<evidence type="ECO:0000256" key="7">
    <source>
        <dbReference type="ARBA" id="ARBA00022660"/>
    </source>
</evidence>
<evidence type="ECO:0000256" key="11">
    <source>
        <dbReference type="ARBA" id="ARBA00022989"/>
    </source>
</evidence>
<keyword evidence="12 17" id="KW-0520">NAD</keyword>
<comment type="catalytic activity">
    <reaction evidence="16 17">
        <text>a ubiquinone + NADH + 5 H(+)(in) = a ubiquinol + NAD(+) + 4 H(+)(out)</text>
        <dbReference type="Rhea" id="RHEA:29091"/>
        <dbReference type="Rhea" id="RHEA-COMP:9565"/>
        <dbReference type="Rhea" id="RHEA-COMP:9566"/>
        <dbReference type="ChEBI" id="CHEBI:15378"/>
        <dbReference type="ChEBI" id="CHEBI:16389"/>
        <dbReference type="ChEBI" id="CHEBI:17976"/>
        <dbReference type="ChEBI" id="CHEBI:57540"/>
        <dbReference type="ChEBI" id="CHEBI:57945"/>
        <dbReference type="EC" id="7.1.1.2"/>
    </reaction>
</comment>
<dbReference type="InterPro" id="IPR001750">
    <property type="entry name" value="ND/Mrp_TM"/>
</dbReference>
<evidence type="ECO:0000256" key="8">
    <source>
        <dbReference type="ARBA" id="ARBA00022692"/>
    </source>
</evidence>
<feature type="domain" description="NADH:quinone oxidoreductase/Mrp antiporter transmembrane" evidence="18">
    <location>
        <begin position="80"/>
        <end position="357"/>
    </location>
</feature>
<keyword evidence="8 17" id="KW-0812">Transmembrane</keyword>
<evidence type="ECO:0000256" key="6">
    <source>
        <dbReference type="ARBA" id="ARBA00022448"/>
    </source>
</evidence>
<feature type="transmembrane region" description="Helical" evidence="17">
    <location>
        <begin position="383"/>
        <end position="407"/>
    </location>
</feature>
<feature type="transmembrane region" description="Helical" evidence="17">
    <location>
        <begin position="243"/>
        <end position="265"/>
    </location>
</feature>
<feature type="transmembrane region" description="Helical" evidence="17">
    <location>
        <begin position="300"/>
        <end position="320"/>
    </location>
</feature>
<reference evidence="20" key="1">
    <citation type="submission" date="2018-05" db="EMBL/GenBank/DDBJ databases">
        <title>Complete sequence and characterization of the mitochondrial genome of Achilidae,using next generation sequencing.</title>
        <authorList>
            <person name="Xu S."/>
        </authorList>
    </citation>
    <scope>NUCLEOTIDE SEQUENCE</scope>
</reference>
<keyword evidence="6 17" id="KW-0813">Transport</keyword>
<dbReference type="GO" id="GO:0003954">
    <property type="term" value="F:NADH dehydrogenase activity"/>
    <property type="evidence" value="ECO:0007669"/>
    <property type="project" value="TreeGrafter"/>
</dbReference>
<organism evidence="20">
    <name type="scientific">Paracatonidia sp. SX-2018</name>
    <dbReference type="NCBI Taxonomy" id="2507540"/>
    <lineage>
        <taxon>Eukaryota</taxon>
        <taxon>Metazoa</taxon>
        <taxon>Ecdysozoa</taxon>
        <taxon>Arthropoda</taxon>
        <taxon>Hexapoda</taxon>
        <taxon>Insecta</taxon>
        <taxon>Pterygota</taxon>
        <taxon>Neoptera</taxon>
        <taxon>Paraneoptera</taxon>
        <taxon>Hemiptera</taxon>
        <taxon>Auchenorrhyncha</taxon>
        <taxon>Fulgoroidea</taxon>
        <taxon>Achilidae</taxon>
        <taxon>Paracatonidia</taxon>
    </lineage>
</organism>
<keyword evidence="9" id="KW-1278">Translocase</keyword>
<dbReference type="PRINTS" id="PR01437">
    <property type="entry name" value="NUOXDRDTASE4"/>
</dbReference>
<name>A0A565D7D9_9HEMI</name>
<feature type="transmembrane region" description="Helical" evidence="17">
    <location>
        <begin position="85"/>
        <end position="104"/>
    </location>
</feature>
<evidence type="ECO:0000256" key="13">
    <source>
        <dbReference type="ARBA" id="ARBA00023075"/>
    </source>
</evidence>
<dbReference type="GO" id="GO:0031966">
    <property type="term" value="C:mitochondrial membrane"/>
    <property type="evidence" value="ECO:0007669"/>
    <property type="project" value="UniProtKB-SubCell"/>
</dbReference>
<dbReference type="PANTHER" id="PTHR43507">
    <property type="entry name" value="NADH-UBIQUINONE OXIDOREDUCTASE CHAIN 4"/>
    <property type="match status" value="1"/>
</dbReference>
<feature type="transmembrane region" description="Helical" evidence="17">
    <location>
        <begin position="111"/>
        <end position="135"/>
    </location>
</feature>
<dbReference type="GO" id="GO:0015990">
    <property type="term" value="P:electron transport coupled proton transport"/>
    <property type="evidence" value="ECO:0007669"/>
    <property type="project" value="TreeGrafter"/>
</dbReference>
<geneLocation type="mitochondrion" evidence="20"/>
<accession>A0A565D7D9</accession>
<evidence type="ECO:0000256" key="1">
    <source>
        <dbReference type="ARBA" id="ARBA00003257"/>
    </source>
</evidence>
<comment type="subcellular location">
    <subcellularLocation>
        <location evidence="2 17">Mitochondrion membrane</location>
        <topology evidence="2 17">Multi-pass membrane protein</topology>
    </subcellularLocation>
</comment>
<feature type="transmembrane region" description="Helical" evidence="17">
    <location>
        <begin position="31"/>
        <end position="51"/>
    </location>
</feature>
<evidence type="ECO:0000256" key="15">
    <source>
        <dbReference type="ARBA" id="ARBA00023136"/>
    </source>
</evidence>
<feature type="transmembrane region" description="Helical" evidence="17">
    <location>
        <begin position="215"/>
        <end position="236"/>
    </location>
</feature>
<dbReference type="GO" id="GO:0008137">
    <property type="term" value="F:NADH dehydrogenase (ubiquinone) activity"/>
    <property type="evidence" value="ECO:0007669"/>
    <property type="project" value="UniProtKB-UniRule"/>
</dbReference>
<keyword evidence="15 17" id="KW-0472">Membrane</keyword>
<evidence type="ECO:0000256" key="14">
    <source>
        <dbReference type="ARBA" id="ARBA00023128"/>
    </source>
</evidence>
<evidence type="ECO:0000259" key="18">
    <source>
        <dbReference type="Pfam" id="PF00361"/>
    </source>
</evidence>
<evidence type="ECO:0000256" key="12">
    <source>
        <dbReference type="ARBA" id="ARBA00023027"/>
    </source>
</evidence>
<dbReference type="InterPro" id="IPR000260">
    <property type="entry name" value="NADH4_N"/>
</dbReference>
<feature type="domain" description="NADH:ubiquinone oxidoreductase chain 4 N-terminal" evidence="19">
    <location>
        <begin position="5"/>
        <end position="74"/>
    </location>
</feature>
<comment type="similarity">
    <text evidence="3 17">Belongs to the complex I subunit 4 family.</text>
</comment>
<evidence type="ECO:0000256" key="3">
    <source>
        <dbReference type="ARBA" id="ARBA00009025"/>
    </source>
</evidence>
<feature type="transmembrane region" description="Helical" evidence="17">
    <location>
        <begin position="63"/>
        <end position="79"/>
    </location>
</feature>
<feature type="transmembrane region" description="Helical" evidence="17">
    <location>
        <begin position="5"/>
        <end position="25"/>
    </location>
</feature>
<evidence type="ECO:0000256" key="16">
    <source>
        <dbReference type="ARBA" id="ARBA00049551"/>
    </source>
</evidence>
<dbReference type="GO" id="GO:0042773">
    <property type="term" value="P:ATP synthesis coupled electron transport"/>
    <property type="evidence" value="ECO:0007669"/>
    <property type="project" value="InterPro"/>
</dbReference>
<dbReference type="AlphaFoldDB" id="A0A565D7D9"/>
<feature type="transmembrane region" description="Helical" evidence="17">
    <location>
        <begin position="271"/>
        <end position="293"/>
    </location>
</feature>
<keyword evidence="10 17" id="KW-0249">Electron transport</keyword>
<sequence>MGSSFFFFFFFFFFQCDLFVSLSYGMGLDNLSFIFCCLSLWICMLMIYSTLNDLFLGFTFFKFYVNFLLLMLFMVFSVLDFFQFFFFFECSLIPVFLLIFGWGYQPERLRAGFFLIFYTLFGSFPLFLCILYVYVLSGSFNFFFFDFFFNNFLSFFFLFSFLISFPLFGVHLWLPKAHVEAPVSGSMILAGVMLKLGGYGIIRCMKFIYYFMFDYGYLFISLSLFGCLIVSMYCLIQSDLKVLIAYSSVCHMSVIIGGLFTMTSLGYVGSVIFMVGHGFISSGLFYLVGLVYFRLGSRSLFIFSGLLTIFPSLSLFWFLFCIGNMSCPPSINLFSEICLVISLLSWSSLTMYFFFFILFFSACYSLMIFSFTQHGEFSGLSKFFVYCSVCEYFILFLHLFPVFGLVLNLNYFI</sequence>
<dbReference type="PANTHER" id="PTHR43507:SF20">
    <property type="entry name" value="NADH-UBIQUINONE OXIDOREDUCTASE CHAIN 4"/>
    <property type="match status" value="1"/>
</dbReference>
<gene>
    <name evidence="20" type="primary">nad4</name>
</gene>
<comment type="function">
    <text evidence="1">Core subunit of the mitochondrial membrane respiratory chain NADH dehydrogenase (Complex I) that is believed to belong to the minimal assembly required for catalysis. Complex I functions in the transfer of electrons from NADH to the respiratory chain. The immediate electron acceptor for the enzyme is believed to be ubiquinone.</text>
</comment>
<evidence type="ECO:0000256" key="2">
    <source>
        <dbReference type="ARBA" id="ARBA00004225"/>
    </source>
</evidence>